<name>A0A0N7ZC42_SCYOL</name>
<evidence type="ECO:0000256" key="4">
    <source>
        <dbReference type="ARBA" id="ARBA00022801"/>
    </source>
</evidence>
<dbReference type="EMBL" id="GDRN01073396">
    <property type="protein sequence ID" value="JAI63400.1"/>
    <property type="molecule type" value="Transcribed_RNA"/>
</dbReference>
<dbReference type="PANTHER" id="PTHR46139:SF3">
    <property type="entry name" value="ALKALINE CERAMIDASE"/>
    <property type="match status" value="1"/>
</dbReference>
<dbReference type="GO" id="GO:0016020">
    <property type="term" value="C:membrane"/>
    <property type="evidence" value="ECO:0007669"/>
    <property type="project" value="UniProtKB-SubCell"/>
</dbReference>
<feature type="binding site" evidence="8">
    <location>
        <position position="222"/>
    </location>
    <ligand>
        <name>Zn(2+)</name>
        <dbReference type="ChEBI" id="CHEBI:29105"/>
        <note>catalytic</note>
    </ligand>
</feature>
<feature type="binding site" evidence="7">
    <location>
        <position position="28"/>
    </location>
    <ligand>
        <name>Ca(2+)</name>
        <dbReference type="ChEBI" id="CHEBI:29108"/>
    </ligand>
</feature>
<dbReference type="EC" id="3.5.1.-" evidence="9"/>
<feature type="transmembrane region" description="Helical" evidence="9">
    <location>
        <begin position="184"/>
        <end position="201"/>
    </location>
</feature>
<feature type="binding site" evidence="7">
    <location>
        <position position="30"/>
    </location>
    <ligand>
        <name>Ca(2+)</name>
        <dbReference type="ChEBI" id="CHEBI:29108"/>
    </ligand>
</feature>
<evidence type="ECO:0000256" key="1">
    <source>
        <dbReference type="ARBA" id="ARBA00004141"/>
    </source>
</evidence>
<dbReference type="GO" id="GO:0016811">
    <property type="term" value="F:hydrolase activity, acting on carbon-nitrogen (but not peptide) bonds, in linear amides"/>
    <property type="evidence" value="ECO:0007669"/>
    <property type="project" value="InterPro"/>
</dbReference>
<dbReference type="GO" id="GO:0046514">
    <property type="term" value="P:ceramide catabolic process"/>
    <property type="evidence" value="ECO:0007669"/>
    <property type="project" value="TreeGrafter"/>
</dbReference>
<dbReference type="AlphaFoldDB" id="A0A0N7ZC42"/>
<keyword evidence="7" id="KW-0479">Metal-binding</keyword>
<comment type="cofactor">
    <cofactor evidence="8">
        <name>Zn(2+)</name>
        <dbReference type="ChEBI" id="CHEBI:29105"/>
    </cofactor>
</comment>
<comment type="function">
    <text evidence="9">Hydrolyzes the sphingolipid ceramide into sphingosine and free fatty acid.</text>
</comment>
<comment type="similarity">
    <text evidence="2 9">Belongs to the alkaline ceramidase family.</text>
</comment>
<evidence type="ECO:0000256" key="3">
    <source>
        <dbReference type="ARBA" id="ARBA00022692"/>
    </source>
</evidence>
<evidence type="ECO:0000256" key="9">
    <source>
        <dbReference type="RuleBase" id="RU364079"/>
    </source>
</evidence>
<feature type="transmembrane region" description="Helical" evidence="9">
    <location>
        <begin position="102"/>
        <end position="120"/>
    </location>
</feature>
<comment type="subcellular location">
    <subcellularLocation>
        <location evidence="1">Membrane</location>
        <topology evidence="1">Multi-pass membrane protein</topology>
    </subcellularLocation>
</comment>
<evidence type="ECO:0000256" key="8">
    <source>
        <dbReference type="PIRSR" id="PIRSR608901-2"/>
    </source>
</evidence>
<dbReference type="PANTHER" id="PTHR46139">
    <property type="entry name" value="ALKALINE CERAMIDASE"/>
    <property type="match status" value="1"/>
</dbReference>
<evidence type="ECO:0000256" key="5">
    <source>
        <dbReference type="ARBA" id="ARBA00022989"/>
    </source>
</evidence>
<sequence length="276" mass="30936">MSSEWPAGVWAGVGRWVGSGTSPVDWCEDNYTITPHIAEFFNTLSNVLFIFVPVGASRLWNSYSRNVSRGVNAVWVLFVVVGLSSAYFHATLSLLGQLLDELSILWVLMLSYTLFTPLRYRPRGLRGRFRLYACCMGLLAGVITASAFVKPAINAYALFLVGVPAVWMLVAEVRASKNPQVSRLGIRTLAALALAALAWVFDRFLCWVWRALHVPILHGLWHLLIFITAYGMQVLFCYFHAAQDVPESRPVLRYWPEGSFGLPYVLCHSARHVKSP</sequence>
<keyword evidence="8" id="KW-0862">Zinc</keyword>
<dbReference type="InterPro" id="IPR008901">
    <property type="entry name" value="ACER"/>
</dbReference>
<feature type="transmembrane region" description="Helical" evidence="9">
    <location>
        <begin position="129"/>
        <end position="149"/>
    </location>
</feature>
<feature type="transmembrane region" description="Helical" evidence="9">
    <location>
        <begin position="40"/>
        <end position="60"/>
    </location>
</feature>
<accession>A0A0N7ZC42</accession>
<feature type="binding site" evidence="7">
    <location>
        <position position="39"/>
    </location>
    <ligand>
        <name>Ca(2+)</name>
        <dbReference type="ChEBI" id="CHEBI:29108"/>
    </ligand>
</feature>
<keyword evidence="9" id="KW-0443">Lipid metabolism</keyword>
<dbReference type="GO" id="GO:0046872">
    <property type="term" value="F:metal ion binding"/>
    <property type="evidence" value="ECO:0007669"/>
    <property type="project" value="UniProtKB-KW"/>
</dbReference>
<organism evidence="10">
    <name type="scientific">Scylla olivacea</name>
    <name type="common">Orange mud crab</name>
    <name type="synonym">Cancer olivacea</name>
    <dbReference type="NCBI Taxonomy" id="85551"/>
    <lineage>
        <taxon>Eukaryota</taxon>
        <taxon>Metazoa</taxon>
        <taxon>Ecdysozoa</taxon>
        <taxon>Arthropoda</taxon>
        <taxon>Crustacea</taxon>
        <taxon>Multicrustacea</taxon>
        <taxon>Malacostraca</taxon>
        <taxon>Eumalacostraca</taxon>
        <taxon>Eucarida</taxon>
        <taxon>Decapoda</taxon>
        <taxon>Pleocyemata</taxon>
        <taxon>Brachyura</taxon>
        <taxon>Eubrachyura</taxon>
        <taxon>Portunoidea</taxon>
        <taxon>Portunidae</taxon>
        <taxon>Portuninae</taxon>
        <taxon>Scylla</taxon>
    </lineage>
</organism>
<reference evidence="10" key="1">
    <citation type="submission" date="2015-09" db="EMBL/GenBank/DDBJ databases">
        <title>Scylla olivacea transcriptome.</title>
        <authorList>
            <person name="Ikhwanuddin M."/>
        </authorList>
    </citation>
    <scope>NUCLEOTIDE SEQUENCE</scope>
</reference>
<evidence type="ECO:0000313" key="10">
    <source>
        <dbReference type="EMBL" id="JAI63400.1"/>
    </source>
</evidence>
<evidence type="ECO:0000256" key="6">
    <source>
        <dbReference type="ARBA" id="ARBA00023136"/>
    </source>
</evidence>
<keyword evidence="4 9" id="KW-0378">Hydrolase</keyword>
<keyword evidence="3 9" id="KW-0812">Transmembrane</keyword>
<feature type="transmembrane region" description="Helical" evidence="9">
    <location>
        <begin position="221"/>
        <end position="239"/>
    </location>
</feature>
<dbReference type="Pfam" id="PF05875">
    <property type="entry name" value="Ceramidase"/>
    <property type="match status" value="1"/>
</dbReference>
<feature type="binding site" evidence="7">
    <location>
        <position position="26"/>
    </location>
    <ligand>
        <name>Ca(2+)</name>
        <dbReference type="ChEBI" id="CHEBI:29108"/>
    </ligand>
</feature>
<feature type="transmembrane region" description="Helical" evidence="9">
    <location>
        <begin position="155"/>
        <end position="172"/>
    </location>
</feature>
<keyword evidence="5 9" id="KW-1133">Transmembrane helix</keyword>
<feature type="binding site" evidence="8">
    <location>
        <position position="89"/>
    </location>
    <ligand>
        <name>Zn(2+)</name>
        <dbReference type="ChEBI" id="CHEBI:29105"/>
        <note>catalytic</note>
    </ligand>
</feature>
<evidence type="ECO:0000256" key="7">
    <source>
        <dbReference type="PIRSR" id="PIRSR608901-1"/>
    </source>
</evidence>
<feature type="binding site" evidence="7">
    <location>
        <position position="25"/>
    </location>
    <ligand>
        <name>Ca(2+)</name>
        <dbReference type="ChEBI" id="CHEBI:29108"/>
    </ligand>
</feature>
<keyword evidence="6 9" id="KW-0472">Membrane</keyword>
<keyword evidence="7" id="KW-0106">Calcium</keyword>
<feature type="transmembrane region" description="Helical" evidence="9">
    <location>
        <begin position="72"/>
        <end position="90"/>
    </location>
</feature>
<proteinExistence type="inferred from homology"/>
<feature type="binding site" evidence="8">
    <location>
        <position position="218"/>
    </location>
    <ligand>
        <name>Zn(2+)</name>
        <dbReference type="ChEBI" id="CHEBI:29105"/>
        <note>catalytic</note>
    </ligand>
</feature>
<evidence type="ECO:0000256" key="2">
    <source>
        <dbReference type="ARBA" id="ARBA00009780"/>
    </source>
</evidence>
<protein>
    <recommendedName>
        <fullName evidence="9">Alkaline ceramidase</fullName>
        <ecNumber evidence="9">3.5.1.-</ecNumber>
    </recommendedName>
</protein>